<organism evidence="3 4">
    <name type="scientific">Neocallimastix californiae</name>
    <dbReference type="NCBI Taxonomy" id="1754190"/>
    <lineage>
        <taxon>Eukaryota</taxon>
        <taxon>Fungi</taxon>
        <taxon>Fungi incertae sedis</taxon>
        <taxon>Chytridiomycota</taxon>
        <taxon>Chytridiomycota incertae sedis</taxon>
        <taxon>Neocallimastigomycetes</taxon>
        <taxon>Neocallimastigales</taxon>
        <taxon>Neocallimastigaceae</taxon>
        <taxon>Neocallimastix</taxon>
    </lineage>
</organism>
<dbReference type="OrthoDB" id="2158602at2759"/>
<gene>
    <name evidence="3" type="ORF">LY90DRAFT_663350</name>
</gene>
<dbReference type="EMBL" id="MCOG01000003">
    <property type="protein sequence ID" value="ORY85873.1"/>
    <property type="molecule type" value="Genomic_DNA"/>
</dbReference>
<reference evidence="3 4" key="1">
    <citation type="submission" date="2016-08" db="EMBL/GenBank/DDBJ databases">
        <title>A Parts List for Fungal Cellulosomes Revealed by Comparative Genomics.</title>
        <authorList>
            <consortium name="DOE Joint Genome Institute"/>
            <person name="Haitjema C.H."/>
            <person name="Gilmore S.P."/>
            <person name="Henske J.K."/>
            <person name="Solomon K.V."/>
            <person name="De Groot R."/>
            <person name="Kuo A."/>
            <person name="Mondo S.J."/>
            <person name="Salamov A.A."/>
            <person name="Labutti K."/>
            <person name="Zhao Z."/>
            <person name="Chiniquy J."/>
            <person name="Barry K."/>
            <person name="Brewer H.M."/>
            <person name="Purvine S.O."/>
            <person name="Wright A.T."/>
            <person name="Boxma B."/>
            <person name="Van Alen T."/>
            <person name="Hackstein J.H."/>
            <person name="Baker S.E."/>
            <person name="Grigoriev I.V."/>
            <person name="O'Malley M.A."/>
        </authorList>
    </citation>
    <scope>NUCLEOTIDE SEQUENCE [LARGE SCALE GENOMIC DNA]</scope>
    <source>
        <strain evidence="3 4">G1</strain>
    </source>
</reference>
<evidence type="ECO:0000256" key="2">
    <source>
        <dbReference type="SAM" id="SignalP"/>
    </source>
</evidence>
<comment type="caution">
    <text evidence="3">The sequence shown here is derived from an EMBL/GenBank/DDBJ whole genome shotgun (WGS) entry which is preliminary data.</text>
</comment>
<protein>
    <submittedName>
        <fullName evidence="3">Uncharacterized protein</fullName>
    </submittedName>
</protein>
<keyword evidence="4" id="KW-1185">Reference proteome</keyword>
<evidence type="ECO:0000256" key="1">
    <source>
        <dbReference type="SAM" id="Phobius"/>
    </source>
</evidence>
<name>A0A1Y2FPG9_9FUNG</name>
<proteinExistence type="predicted"/>
<sequence>MFWKRVLLLLLQFTYIKKIVGEEVQEEFYYGDTEFTISYLTNKYKVEIINNNSTECPEYSSGPREIYRISNEKNGINANNSIVTICDVSFACHKDKCIYYKSPYTTYYIKNNTQHSIVFSKEDNKNEKLIIHSCMRKDEYCNSNPTDAKCKKNSDCFSNICMDDRCVIDSTNPLKLCRVRYSEEEDFSIGCALDINEYCRDNQSCDSEYCSSYTRMCFNNNIAYRFSSANQYLFIFMGFIMLIMLTLVLYLYYIRDRLVSRTLRHHNNNDQSSDHLVENIIHCNFYELNYFSEKK</sequence>
<evidence type="ECO:0000313" key="4">
    <source>
        <dbReference type="Proteomes" id="UP000193920"/>
    </source>
</evidence>
<keyword evidence="1" id="KW-0472">Membrane</keyword>
<feature type="transmembrane region" description="Helical" evidence="1">
    <location>
        <begin position="232"/>
        <end position="254"/>
    </location>
</feature>
<keyword evidence="2" id="KW-0732">Signal</keyword>
<keyword evidence="1" id="KW-0812">Transmembrane</keyword>
<keyword evidence="1" id="KW-1133">Transmembrane helix</keyword>
<dbReference type="AlphaFoldDB" id="A0A1Y2FPG9"/>
<feature type="chain" id="PRO_5013186459" evidence="2">
    <location>
        <begin position="22"/>
        <end position="295"/>
    </location>
</feature>
<accession>A0A1Y2FPG9</accession>
<feature type="signal peptide" evidence="2">
    <location>
        <begin position="1"/>
        <end position="21"/>
    </location>
</feature>
<evidence type="ECO:0000313" key="3">
    <source>
        <dbReference type="EMBL" id="ORY85873.1"/>
    </source>
</evidence>
<dbReference type="Proteomes" id="UP000193920">
    <property type="component" value="Unassembled WGS sequence"/>
</dbReference>
<dbReference type="STRING" id="1754190.A0A1Y2FPG9"/>